<name>A0ABR6V0M2_9PSED</name>
<evidence type="ECO:0000313" key="3">
    <source>
        <dbReference type="Proteomes" id="UP000617171"/>
    </source>
</evidence>
<accession>A0ABR6V0M2</accession>
<keyword evidence="1" id="KW-0106">Calcium</keyword>
<protein>
    <submittedName>
        <fullName evidence="2">Calcium-binding protein</fullName>
    </submittedName>
</protein>
<feature type="non-terminal residue" evidence="2">
    <location>
        <position position="1"/>
    </location>
</feature>
<dbReference type="Gene3D" id="2.150.10.10">
    <property type="entry name" value="Serralysin-like metalloprotease, C-terminal"/>
    <property type="match status" value="1"/>
</dbReference>
<comment type="caution">
    <text evidence="2">The sequence shown here is derived from an EMBL/GenBank/DDBJ whole genome shotgun (WGS) entry which is preliminary data.</text>
</comment>
<reference evidence="2 3" key="1">
    <citation type="journal article" date="2020" name="Microorganisms">
        <title>Reliable Identification of Environmental Pseudomonas Isolates Using the rpoD Gene.</title>
        <authorList>
            <consortium name="The Broad Institute Genome Sequencing Platform"/>
            <person name="Girard L."/>
            <person name="Lood C."/>
            <person name="Rokni-Zadeh H."/>
            <person name="van Noort V."/>
            <person name="Lavigne R."/>
            <person name="De Mot R."/>
        </authorList>
    </citation>
    <scope>NUCLEOTIDE SEQUENCE [LARGE SCALE GENOMIC DNA]</scope>
    <source>
        <strain evidence="2 3">SWRI196</strain>
    </source>
</reference>
<dbReference type="Pfam" id="PF00353">
    <property type="entry name" value="HemolysinCabind"/>
    <property type="match status" value="2"/>
</dbReference>
<keyword evidence="3" id="KW-1185">Reference proteome</keyword>
<dbReference type="Proteomes" id="UP000617171">
    <property type="component" value="Unassembled WGS sequence"/>
</dbReference>
<dbReference type="SUPFAM" id="SSF51120">
    <property type="entry name" value="beta-Roll"/>
    <property type="match status" value="1"/>
</dbReference>
<evidence type="ECO:0000313" key="2">
    <source>
        <dbReference type="EMBL" id="MBC3350341.1"/>
    </source>
</evidence>
<dbReference type="PROSITE" id="PS00330">
    <property type="entry name" value="HEMOLYSIN_CALCIUM"/>
    <property type="match status" value="1"/>
</dbReference>
<organism evidence="2 3">
    <name type="scientific">Pseudomonas tehranensis</name>
    <dbReference type="NCBI Taxonomy" id="2745502"/>
    <lineage>
        <taxon>Bacteria</taxon>
        <taxon>Pseudomonadati</taxon>
        <taxon>Pseudomonadota</taxon>
        <taxon>Gammaproteobacteria</taxon>
        <taxon>Pseudomonadales</taxon>
        <taxon>Pseudomonadaceae</taxon>
        <taxon>Pseudomonas</taxon>
    </lineage>
</organism>
<gene>
    <name evidence="2" type="ORF">HU811_27170</name>
</gene>
<dbReference type="EMBL" id="JABWQV010000501">
    <property type="protein sequence ID" value="MBC3350341.1"/>
    <property type="molecule type" value="Genomic_DNA"/>
</dbReference>
<sequence>GIDTLIGGTGNDTYMVDNLKDIISETSTLASEIDTVLSSVSWSLGANLEKLTLTGGAHINGAGNALGNVLIGNRANNTLSGGAGNDILDGGSGVDTLIGGTGNDTYVVDNLKDIVTETSTSATEVDTIRALLSWSLGANLENLTLTGTAHLNGTGNALGNVL</sequence>
<evidence type="ECO:0000256" key="1">
    <source>
        <dbReference type="ARBA" id="ARBA00022837"/>
    </source>
</evidence>
<proteinExistence type="predicted"/>
<dbReference type="PRINTS" id="PR00313">
    <property type="entry name" value="CABNDNGRPT"/>
</dbReference>
<dbReference type="RefSeq" id="WP_186659214.1">
    <property type="nucleotide sequence ID" value="NZ_JABWQV010000501.1"/>
</dbReference>
<feature type="non-terminal residue" evidence="2">
    <location>
        <position position="162"/>
    </location>
</feature>
<dbReference type="InterPro" id="IPR011049">
    <property type="entry name" value="Serralysin-like_metalloprot_C"/>
</dbReference>
<dbReference type="InterPro" id="IPR018511">
    <property type="entry name" value="Hemolysin-typ_Ca-bd_CS"/>
</dbReference>
<dbReference type="InterPro" id="IPR001343">
    <property type="entry name" value="Hemolysn_Ca-bd"/>
</dbReference>